<keyword evidence="4 7" id="KW-0812">Transmembrane</keyword>
<dbReference type="EMBL" id="VIGC01000021">
    <property type="protein sequence ID" value="TQE94678.1"/>
    <property type="molecule type" value="Genomic_DNA"/>
</dbReference>
<reference evidence="9 10" key="1">
    <citation type="submission" date="2019-06" db="EMBL/GenBank/DDBJ databases">
        <title>Genome sequence of Litorilinea aerophila BAA-2444.</title>
        <authorList>
            <person name="Maclea K.S."/>
            <person name="Maurais E.G."/>
            <person name="Iannazzi L.C."/>
        </authorList>
    </citation>
    <scope>NUCLEOTIDE SEQUENCE [LARGE SCALE GENOMIC DNA]</scope>
    <source>
        <strain evidence="9 10">ATCC BAA-2444</strain>
    </source>
</reference>
<organism evidence="9 10">
    <name type="scientific">Litorilinea aerophila</name>
    <dbReference type="NCBI Taxonomy" id="1204385"/>
    <lineage>
        <taxon>Bacteria</taxon>
        <taxon>Bacillati</taxon>
        <taxon>Chloroflexota</taxon>
        <taxon>Caldilineae</taxon>
        <taxon>Caldilineales</taxon>
        <taxon>Caldilineaceae</taxon>
        <taxon>Litorilinea</taxon>
    </lineage>
</organism>
<sequence length="307" mass="34439">MAKIIQPLETSAPRPMAAAPRKASTVQTTPIRAVMYLILLLGMAVAMLPFFWMISASLMTYGETATRRWWPEVPQFVNYVEAWNEAKFYKYFTNSVVITATTLAGQLTTSILAAYAFARIKFWGRDFLFGVLLSTMMIPSMVTMIPNFLIIRGGLVPLPTLDGSGSWLNTLQGITVPYMASVFSIFLLRQFFAQIPWELWDAARMDGASHLRFLVQIVLPISKAPIFTVTIFGFIGAWNDFLWPLLVTTRDTWRPLMVGLWTLQSEAGPETQLIMAASVITILPILLLYFLTQRQFTEGIATSGLKG</sequence>
<dbReference type="InParanoid" id="A0A540VD35"/>
<accession>A0A540VD35</accession>
<evidence type="ECO:0000256" key="5">
    <source>
        <dbReference type="ARBA" id="ARBA00022989"/>
    </source>
</evidence>
<feature type="transmembrane region" description="Helical" evidence="7">
    <location>
        <begin position="33"/>
        <end position="54"/>
    </location>
</feature>
<dbReference type="GO" id="GO:0005886">
    <property type="term" value="C:plasma membrane"/>
    <property type="evidence" value="ECO:0007669"/>
    <property type="project" value="UniProtKB-SubCell"/>
</dbReference>
<feature type="transmembrane region" description="Helical" evidence="7">
    <location>
        <begin position="273"/>
        <end position="291"/>
    </location>
</feature>
<evidence type="ECO:0000256" key="6">
    <source>
        <dbReference type="ARBA" id="ARBA00023136"/>
    </source>
</evidence>
<keyword evidence="2 7" id="KW-0813">Transport</keyword>
<dbReference type="InterPro" id="IPR000515">
    <property type="entry name" value="MetI-like"/>
</dbReference>
<feature type="transmembrane region" description="Helical" evidence="7">
    <location>
        <begin position="171"/>
        <end position="192"/>
    </location>
</feature>
<dbReference type="PANTHER" id="PTHR43744">
    <property type="entry name" value="ABC TRANSPORTER PERMEASE PROTEIN MG189-RELATED-RELATED"/>
    <property type="match status" value="1"/>
</dbReference>
<comment type="similarity">
    <text evidence="7">Belongs to the binding-protein-dependent transport system permease family.</text>
</comment>
<gene>
    <name evidence="9" type="ORF">FKZ61_15570</name>
</gene>
<feature type="domain" description="ABC transmembrane type-1" evidence="8">
    <location>
        <begin position="92"/>
        <end position="292"/>
    </location>
</feature>
<name>A0A540VD35_9CHLR</name>
<feature type="transmembrane region" description="Helical" evidence="7">
    <location>
        <begin position="127"/>
        <end position="151"/>
    </location>
</feature>
<comment type="caution">
    <text evidence="9">The sequence shown here is derived from an EMBL/GenBank/DDBJ whole genome shotgun (WGS) entry which is preliminary data.</text>
</comment>
<dbReference type="CDD" id="cd06261">
    <property type="entry name" value="TM_PBP2"/>
    <property type="match status" value="1"/>
</dbReference>
<dbReference type="GO" id="GO:0055085">
    <property type="term" value="P:transmembrane transport"/>
    <property type="evidence" value="ECO:0007669"/>
    <property type="project" value="InterPro"/>
</dbReference>
<evidence type="ECO:0000256" key="1">
    <source>
        <dbReference type="ARBA" id="ARBA00004651"/>
    </source>
</evidence>
<evidence type="ECO:0000313" key="9">
    <source>
        <dbReference type="EMBL" id="TQE94678.1"/>
    </source>
</evidence>
<proteinExistence type="inferred from homology"/>
<dbReference type="OrthoDB" id="9771544at2"/>
<dbReference type="RefSeq" id="WP_141611070.1">
    <property type="nucleotide sequence ID" value="NZ_VIGC02000021.1"/>
</dbReference>
<keyword evidence="5 7" id="KW-1133">Transmembrane helix</keyword>
<evidence type="ECO:0000256" key="4">
    <source>
        <dbReference type="ARBA" id="ARBA00022692"/>
    </source>
</evidence>
<evidence type="ECO:0000313" key="10">
    <source>
        <dbReference type="Proteomes" id="UP000317371"/>
    </source>
</evidence>
<dbReference type="PROSITE" id="PS50928">
    <property type="entry name" value="ABC_TM1"/>
    <property type="match status" value="1"/>
</dbReference>
<comment type="subcellular location">
    <subcellularLocation>
        <location evidence="1 7">Cell membrane</location>
        <topology evidence="1 7">Multi-pass membrane protein</topology>
    </subcellularLocation>
</comment>
<evidence type="ECO:0000256" key="7">
    <source>
        <dbReference type="RuleBase" id="RU363032"/>
    </source>
</evidence>
<keyword evidence="6 7" id="KW-0472">Membrane</keyword>
<keyword evidence="10" id="KW-1185">Reference proteome</keyword>
<dbReference type="Pfam" id="PF00528">
    <property type="entry name" value="BPD_transp_1"/>
    <property type="match status" value="1"/>
</dbReference>
<feature type="transmembrane region" description="Helical" evidence="7">
    <location>
        <begin position="213"/>
        <end position="238"/>
    </location>
</feature>
<evidence type="ECO:0000259" key="8">
    <source>
        <dbReference type="PROSITE" id="PS50928"/>
    </source>
</evidence>
<dbReference type="InterPro" id="IPR035906">
    <property type="entry name" value="MetI-like_sf"/>
</dbReference>
<keyword evidence="3" id="KW-1003">Cell membrane</keyword>
<evidence type="ECO:0000256" key="2">
    <source>
        <dbReference type="ARBA" id="ARBA00022448"/>
    </source>
</evidence>
<dbReference type="Gene3D" id="1.10.3720.10">
    <property type="entry name" value="MetI-like"/>
    <property type="match status" value="1"/>
</dbReference>
<dbReference type="Proteomes" id="UP000317371">
    <property type="component" value="Unassembled WGS sequence"/>
</dbReference>
<dbReference type="PANTHER" id="PTHR43744:SF12">
    <property type="entry name" value="ABC TRANSPORTER PERMEASE PROTEIN MG189-RELATED"/>
    <property type="match status" value="1"/>
</dbReference>
<protein>
    <submittedName>
        <fullName evidence="9">Carbohydrate ABC transporter permease</fullName>
    </submittedName>
</protein>
<evidence type="ECO:0000256" key="3">
    <source>
        <dbReference type="ARBA" id="ARBA00022475"/>
    </source>
</evidence>
<dbReference type="AlphaFoldDB" id="A0A540VD35"/>
<dbReference type="SUPFAM" id="SSF161098">
    <property type="entry name" value="MetI-like"/>
    <property type="match status" value="1"/>
</dbReference>
<feature type="transmembrane region" description="Helical" evidence="7">
    <location>
        <begin position="91"/>
        <end position="115"/>
    </location>
</feature>